<dbReference type="Gene3D" id="2.60.120.260">
    <property type="entry name" value="Galactose-binding domain-like"/>
    <property type="match status" value="1"/>
</dbReference>
<organism evidence="3 4">
    <name type="scientific">Hymenoscyphus fraxineus</name>
    <dbReference type="NCBI Taxonomy" id="746836"/>
    <lineage>
        <taxon>Eukaryota</taxon>
        <taxon>Fungi</taxon>
        <taxon>Dikarya</taxon>
        <taxon>Ascomycota</taxon>
        <taxon>Pezizomycotina</taxon>
        <taxon>Leotiomycetes</taxon>
        <taxon>Helotiales</taxon>
        <taxon>Helotiaceae</taxon>
        <taxon>Hymenoscyphus</taxon>
    </lineage>
</organism>
<accession>A0A9N9PFL3</accession>
<feature type="chain" id="PRO_5040189953" evidence="2">
    <location>
        <begin position="21"/>
        <end position="296"/>
    </location>
</feature>
<proteinExistence type="predicted"/>
<feature type="compositionally biased region" description="Low complexity" evidence="1">
    <location>
        <begin position="63"/>
        <end position="80"/>
    </location>
</feature>
<keyword evidence="4" id="KW-1185">Reference proteome</keyword>
<sequence>MHFSLVHSLSLAIAICGVAAGVPKSQDADSKIRNSQSQTQSQREIYVANSSGKYSSRVSTVYTGTSSGPPRSVTSTSSSVLTSSSTETVVIVTSTSAEYSTSTSGFHSTSTASNDLSTSTSTSEGITPTDACATPIVNSGFEFTSPPARWRRQYPNPETPYNFRVTTNDTDPHSGEQCASVMYTKGSIGYETWFNQPISLCEKTLYNFQSFTKVSKEGTGCSVRYQVADRNGNVLAGLVGHSSQDLTTEWLEGNAEYFSGAGTVATKASIDVRINCYGTATEDRAWYFDDISLVAA</sequence>
<feature type="region of interest" description="Disordered" evidence="1">
    <location>
        <begin position="100"/>
        <end position="133"/>
    </location>
</feature>
<evidence type="ECO:0000256" key="1">
    <source>
        <dbReference type="SAM" id="MobiDB-lite"/>
    </source>
</evidence>
<gene>
    <name evidence="3" type="ORF">HYFRA_00002762</name>
</gene>
<feature type="compositionally biased region" description="Low complexity" evidence="1">
    <location>
        <begin position="100"/>
        <end position="113"/>
    </location>
</feature>
<dbReference type="EMBL" id="CAJVRL010000038">
    <property type="protein sequence ID" value="CAG8950554.1"/>
    <property type="molecule type" value="Genomic_DNA"/>
</dbReference>
<name>A0A9N9PFL3_9HELO</name>
<feature type="compositionally biased region" description="Polar residues" evidence="1">
    <location>
        <begin position="114"/>
        <end position="126"/>
    </location>
</feature>
<feature type="signal peptide" evidence="2">
    <location>
        <begin position="1"/>
        <end position="20"/>
    </location>
</feature>
<feature type="region of interest" description="Disordered" evidence="1">
    <location>
        <begin position="26"/>
        <end position="80"/>
    </location>
</feature>
<dbReference type="AlphaFoldDB" id="A0A9N9PFL3"/>
<evidence type="ECO:0000313" key="3">
    <source>
        <dbReference type="EMBL" id="CAG8950554.1"/>
    </source>
</evidence>
<dbReference type="OrthoDB" id="10356125at2759"/>
<dbReference type="Proteomes" id="UP000696280">
    <property type="component" value="Unassembled WGS sequence"/>
</dbReference>
<comment type="caution">
    <text evidence="3">The sequence shown here is derived from an EMBL/GenBank/DDBJ whole genome shotgun (WGS) entry which is preliminary data.</text>
</comment>
<feature type="compositionally biased region" description="Polar residues" evidence="1">
    <location>
        <begin position="33"/>
        <end position="62"/>
    </location>
</feature>
<keyword evidence="2" id="KW-0732">Signal</keyword>
<evidence type="ECO:0000256" key="2">
    <source>
        <dbReference type="SAM" id="SignalP"/>
    </source>
</evidence>
<reference evidence="3" key="1">
    <citation type="submission" date="2021-07" db="EMBL/GenBank/DDBJ databases">
        <authorList>
            <person name="Durling M."/>
        </authorList>
    </citation>
    <scope>NUCLEOTIDE SEQUENCE</scope>
</reference>
<evidence type="ECO:0000313" key="4">
    <source>
        <dbReference type="Proteomes" id="UP000696280"/>
    </source>
</evidence>
<protein>
    <submittedName>
        <fullName evidence="3">Uncharacterized protein</fullName>
    </submittedName>
</protein>